<dbReference type="SMART" id="SM00272">
    <property type="entry name" value="END"/>
    <property type="match status" value="1"/>
</dbReference>
<keyword evidence="3" id="KW-0964">Secreted</keyword>
<dbReference type="EMBL" id="JAUCMX010000030">
    <property type="protein sequence ID" value="KAK3506924.1"/>
    <property type="molecule type" value="Genomic_DNA"/>
</dbReference>
<organism evidence="7 8">
    <name type="scientific">Hemibagrus guttatus</name>
    <dbReference type="NCBI Taxonomy" id="175788"/>
    <lineage>
        <taxon>Eukaryota</taxon>
        <taxon>Metazoa</taxon>
        <taxon>Chordata</taxon>
        <taxon>Craniata</taxon>
        <taxon>Vertebrata</taxon>
        <taxon>Euteleostomi</taxon>
        <taxon>Actinopterygii</taxon>
        <taxon>Neopterygii</taxon>
        <taxon>Teleostei</taxon>
        <taxon>Ostariophysi</taxon>
        <taxon>Siluriformes</taxon>
        <taxon>Bagridae</taxon>
        <taxon>Hemibagrus</taxon>
    </lineage>
</organism>
<keyword evidence="4" id="KW-0838">Vasoactive</keyword>
<reference evidence="7" key="1">
    <citation type="submission" date="2023-06" db="EMBL/GenBank/DDBJ databases">
        <title>Male Hemibagrus guttatus genome.</title>
        <authorList>
            <person name="Bian C."/>
        </authorList>
    </citation>
    <scope>NUCLEOTIDE SEQUENCE</scope>
    <source>
        <strain evidence="7">Male_cb2023</strain>
        <tissue evidence="7">Muscle</tissue>
    </source>
</reference>
<comment type="subcellular location">
    <subcellularLocation>
        <location evidence="1">Secreted</location>
    </subcellularLocation>
</comment>
<proteinExistence type="inferred from homology"/>
<gene>
    <name evidence="7" type="ORF">QTP70_031221</name>
</gene>
<evidence type="ECO:0000256" key="2">
    <source>
        <dbReference type="ARBA" id="ARBA00010959"/>
    </source>
</evidence>
<keyword evidence="5" id="KW-0839">Vasoconstrictor</keyword>
<evidence type="ECO:0000313" key="8">
    <source>
        <dbReference type="Proteomes" id="UP001274896"/>
    </source>
</evidence>
<keyword evidence="8" id="KW-1185">Reference proteome</keyword>
<dbReference type="GO" id="GO:0006874">
    <property type="term" value="P:intracellular calcium ion homeostasis"/>
    <property type="evidence" value="ECO:0007669"/>
    <property type="project" value="TreeGrafter"/>
</dbReference>
<comment type="similarity">
    <text evidence="2">Belongs to the endothelin/sarafotoxin family.</text>
</comment>
<evidence type="ECO:0000256" key="1">
    <source>
        <dbReference type="ARBA" id="ARBA00004613"/>
    </source>
</evidence>
<dbReference type="Proteomes" id="UP001274896">
    <property type="component" value="Unassembled WGS sequence"/>
</dbReference>
<feature type="non-terminal residue" evidence="7">
    <location>
        <position position="1"/>
    </location>
</feature>
<dbReference type="GO" id="GO:0014826">
    <property type="term" value="P:vein smooth muscle contraction"/>
    <property type="evidence" value="ECO:0007669"/>
    <property type="project" value="TreeGrafter"/>
</dbReference>
<evidence type="ECO:0000313" key="7">
    <source>
        <dbReference type="EMBL" id="KAK3506924.1"/>
    </source>
</evidence>
<dbReference type="AlphaFoldDB" id="A0AAE0UHG9"/>
<accession>A0AAE0UHG9</accession>
<feature type="domain" description="Endothelin-like toxin" evidence="6">
    <location>
        <begin position="93"/>
        <end position="114"/>
    </location>
</feature>
<evidence type="ECO:0000259" key="6">
    <source>
        <dbReference type="SMART" id="SM00272"/>
    </source>
</evidence>
<dbReference type="GO" id="GO:0005179">
    <property type="term" value="F:hormone activity"/>
    <property type="evidence" value="ECO:0007669"/>
    <property type="project" value="TreeGrafter"/>
</dbReference>
<dbReference type="GO" id="GO:0003100">
    <property type="term" value="P:regulation of systemic arterial blood pressure by endothelin"/>
    <property type="evidence" value="ECO:0007669"/>
    <property type="project" value="TreeGrafter"/>
</dbReference>
<dbReference type="GO" id="GO:0019229">
    <property type="term" value="P:regulation of vasoconstriction"/>
    <property type="evidence" value="ECO:0007669"/>
    <property type="project" value="InterPro"/>
</dbReference>
<name>A0AAE0UHG9_9TELE</name>
<dbReference type="GO" id="GO:0031708">
    <property type="term" value="F:endothelin B receptor binding"/>
    <property type="evidence" value="ECO:0007669"/>
    <property type="project" value="TreeGrafter"/>
</dbReference>
<dbReference type="PANTHER" id="PTHR13874:SF12">
    <property type="entry name" value="ENDOTHELIN-3A"/>
    <property type="match status" value="1"/>
</dbReference>
<dbReference type="GO" id="GO:0005615">
    <property type="term" value="C:extracellular space"/>
    <property type="evidence" value="ECO:0007669"/>
    <property type="project" value="TreeGrafter"/>
</dbReference>
<dbReference type="InterPro" id="IPR019764">
    <property type="entry name" value="Endothelin_toxin_CS"/>
</dbReference>
<evidence type="ECO:0000256" key="4">
    <source>
        <dbReference type="ARBA" id="ARBA00022858"/>
    </source>
</evidence>
<evidence type="ECO:0000256" key="5">
    <source>
        <dbReference type="ARBA" id="ARBA00023322"/>
    </source>
</evidence>
<dbReference type="PRINTS" id="PR00365">
    <property type="entry name" value="ENDOTHELIN"/>
</dbReference>
<comment type="caution">
    <text evidence="7">The sequence shown here is derived from an EMBL/GenBank/DDBJ whole genome shotgun (WGS) entry which is preliminary data.</text>
</comment>
<protein>
    <recommendedName>
        <fullName evidence="6">Endothelin-like toxin domain-containing protein</fullName>
    </recommendedName>
</protein>
<dbReference type="Pfam" id="PF00322">
    <property type="entry name" value="Endothelin"/>
    <property type="match status" value="1"/>
</dbReference>
<evidence type="ECO:0000256" key="3">
    <source>
        <dbReference type="ARBA" id="ARBA00022525"/>
    </source>
</evidence>
<dbReference type="InterPro" id="IPR001928">
    <property type="entry name" value="Endothln-like_toxin"/>
</dbReference>
<dbReference type="InterPro" id="IPR020475">
    <property type="entry name" value="Endothelin"/>
</dbReference>
<dbReference type="PROSITE" id="PS00270">
    <property type="entry name" value="ENDOTHELIN"/>
    <property type="match status" value="1"/>
</dbReference>
<dbReference type="PANTHER" id="PTHR13874">
    <property type="entry name" value="ENDOTHELIN"/>
    <property type="match status" value="1"/>
</dbReference>
<sequence length="118" mass="13486">MTCRPTEEMLEVIRGGMNGSRALFWVLHRRSDFSHDVSCLRLTDSMDLNSILFLSAILMMEQKVFTASTVPVSQARRASPSQLGSKPPYREKRCSCENLKDRECVYFCHIGIVWVNTP</sequence>